<keyword evidence="3" id="KW-1185">Reference proteome</keyword>
<dbReference type="Proteomes" id="UP000594455">
    <property type="component" value="Chromosome"/>
</dbReference>
<dbReference type="EMBL" id="CP064056">
    <property type="protein sequence ID" value="QPM74631.1"/>
    <property type="molecule type" value="Genomic_DNA"/>
</dbReference>
<dbReference type="AlphaFoldDB" id="A0A7T1AZ78"/>
<accession>A0A7T1AZ78</accession>
<protein>
    <submittedName>
        <fullName evidence="2">ImmA/IrrE family metallo-endopeptidase</fullName>
    </submittedName>
</protein>
<evidence type="ECO:0000313" key="2">
    <source>
        <dbReference type="EMBL" id="QPM74631.1"/>
    </source>
</evidence>
<dbReference type="RefSeq" id="WP_195718516.1">
    <property type="nucleotide sequence ID" value="NZ_CP064056.1"/>
</dbReference>
<reference evidence="2 3" key="1">
    <citation type="submission" date="2020-10" db="EMBL/GenBank/DDBJ databases">
        <title>Closed genome sequences of Staphylococcus lloydii sp. nov. and Staphylococcus durrellii sp. nov. Isolated from Captive Fruit Bats (Pteropus livingstonii).</title>
        <authorList>
            <person name="Fountain K."/>
        </authorList>
    </citation>
    <scope>NUCLEOTIDE SEQUENCE [LARGE SCALE GENOMIC DNA]</scope>
    <source>
        <strain evidence="2 3">23_2_7_LY</strain>
    </source>
</reference>
<proteinExistence type="predicted"/>
<sequence>MGLYEDLCMEYSHIYIKETNNLPSFQSGSCVNKEIFIRPNLSETHKAEILAEELAHHKLTYGNILDQSQFNNRKFEGYARRYAMEKMISLQDLVSAFKHGCHNLYTMANFFELTEGYVQDCIAHYKRKYGLATHCGNYVIQFEPLRVFEYKTIE</sequence>
<evidence type="ECO:0000259" key="1">
    <source>
        <dbReference type="Pfam" id="PF06114"/>
    </source>
</evidence>
<organism evidence="2 3">
    <name type="scientific">Staphylococcus lloydii</name>
    <dbReference type="NCBI Taxonomy" id="2781774"/>
    <lineage>
        <taxon>Bacteria</taxon>
        <taxon>Bacillati</taxon>
        <taxon>Bacillota</taxon>
        <taxon>Bacilli</taxon>
        <taxon>Bacillales</taxon>
        <taxon>Staphylococcaceae</taxon>
        <taxon>Staphylococcus</taxon>
    </lineage>
</organism>
<name>A0A7T1AZ78_9STAP</name>
<feature type="domain" description="IrrE N-terminal-like" evidence="1">
    <location>
        <begin position="27"/>
        <end position="116"/>
    </location>
</feature>
<dbReference type="KEGG" id="sllo:ISP08_09815"/>
<gene>
    <name evidence="2" type="ORF">ISP08_09815</name>
</gene>
<evidence type="ECO:0000313" key="3">
    <source>
        <dbReference type="Proteomes" id="UP000594455"/>
    </source>
</evidence>
<dbReference type="Pfam" id="PF06114">
    <property type="entry name" value="Peptidase_M78"/>
    <property type="match status" value="1"/>
</dbReference>
<dbReference type="InterPro" id="IPR010359">
    <property type="entry name" value="IrrE_HExxH"/>
</dbReference>